<evidence type="ECO:0000256" key="1">
    <source>
        <dbReference type="ARBA" id="ARBA00022473"/>
    </source>
</evidence>
<gene>
    <name evidence="6" type="primary">LOC102801386</name>
</gene>
<evidence type="ECO:0000256" key="2">
    <source>
        <dbReference type="ARBA" id="ARBA00022737"/>
    </source>
</evidence>
<protein>
    <submittedName>
        <fullName evidence="6">Protein phosphatase 1 regulatory subunit 12A-like</fullName>
    </submittedName>
</protein>
<comment type="similarity">
    <text evidence="3">Belongs to the NRARP family.</text>
</comment>
<dbReference type="PROSITE" id="PS50297">
    <property type="entry name" value="ANK_REP_REGION"/>
    <property type="match status" value="1"/>
</dbReference>
<accession>A0ABM0LZ62</accession>
<dbReference type="PANTHER" id="PTHR24179:SF21">
    <property type="entry name" value="MYOSIN BINDING SUBUNIT, ISOFORM O"/>
    <property type="match status" value="1"/>
</dbReference>
<dbReference type="SMART" id="SM00248">
    <property type="entry name" value="ANK"/>
    <property type="match status" value="2"/>
</dbReference>
<keyword evidence="2" id="KW-0677">Repeat</keyword>
<evidence type="ECO:0000313" key="6">
    <source>
        <dbReference type="RefSeq" id="XP_006813053.1"/>
    </source>
</evidence>
<dbReference type="InterPro" id="IPR002110">
    <property type="entry name" value="Ankyrin_rpt"/>
</dbReference>
<evidence type="ECO:0000313" key="5">
    <source>
        <dbReference type="Proteomes" id="UP000694865"/>
    </source>
</evidence>
<feature type="repeat" description="ANK" evidence="4">
    <location>
        <begin position="74"/>
        <end position="106"/>
    </location>
</feature>
<dbReference type="Pfam" id="PF12796">
    <property type="entry name" value="Ank_2"/>
    <property type="match status" value="1"/>
</dbReference>
<dbReference type="RefSeq" id="XP_006813053.1">
    <property type="nucleotide sequence ID" value="XM_006812990.1"/>
</dbReference>
<reference evidence="6" key="1">
    <citation type="submission" date="2025-08" db="UniProtKB">
        <authorList>
            <consortium name="RefSeq"/>
        </authorList>
    </citation>
    <scope>IDENTIFICATION</scope>
    <source>
        <tissue evidence="6">Testes</tissue>
    </source>
</reference>
<keyword evidence="1" id="KW-0217">Developmental protein</keyword>
<sequence>MADTRKTALNRRHEQLERWKDSDLFKTPVERDSRKIKIKFDDGCVFLAACASGEQDEVKTLLDKGANINTANIDGLTALHQAVIDENLEMAEFLIENGADIEMQDNEGWTALHAAASCGFAEVV</sequence>
<evidence type="ECO:0000256" key="3">
    <source>
        <dbReference type="ARBA" id="ARBA00038386"/>
    </source>
</evidence>
<organism evidence="5 6">
    <name type="scientific">Saccoglossus kowalevskii</name>
    <name type="common">Acorn worm</name>
    <dbReference type="NCBI Taxonomy" id="10224"/>
    <lineage>
        <taxon>Eukaryota</taxon>
        <taxon>Metazoa</taxon>
        <taxon>Hemichordata</taxon>
        <taxon>Enteropneusta</taxon>
        <taxon>Harrimaniidae</taxon>
        <taxon>Saccoglossus</taxon>
    </lineage>
</organism>
<dbReference type="InterPro" id="IPR036770">
    <property type="entry name" value="Ankyrin_rpt-contain_sf"/>
</dbReference>
<name>A0ABM0LZ62_SACKO</name>
<keyword evidence="4" id="KW-0040">ANK repeat</keyword>
<dbReference type="PANTHER" id="PTHR24179">
    <property type="entry name" value="PROTEIN PHOSPHATASE 1 REGULATORY SUBUNIT 12"/>
    <property type="match status" value="1"/>
</dbReference>
<dbReference type="SUPFAM" id="SSF48403">
    <property type="entry name" value="Ankyrin repeat"/>
    <property type="match status" value="1"/>
</dbReference>
<dbReference type="GeneID" id="102801386"/>
<keyword evidence="5" id="KW-1185">Reference proteome</keyword>
<dbReference type="Gene3D" id="1.25.40.20">
    <property type="entry name" value="Ankyrin repeat-containing domain"/>
    <property type="match status" value="1"/>
</dbReference>
<proteinExistence type="inferred from homology"/>
<evidence type="ECO:0000256" key="4">
    <source>
        <dbReference type="PROSITE-ProRule" id="PRU00023"/>
    </source>
</evidence>
<dbReference type="Proteomes" id="UP000694865">
    <property type="component" value="Unplaced"/>
</dbReference>
<feature type="non-terminal residue" evidence="6">
    <location>
        <position position="124"/>
    </location>
</feature>
<dbReference type="PROSITE" id="PS50088">
    <property type="entry name" value="ANK_REPEAT"/>
    <property type="match status" value="1"/>
</dbReference>
<dbReference type="InterPro" id="IPR051226">
    <property type="entry name" value="PP1_Regulatory_Subunit"/>
</dbReference>